<sequence>MGGTQSKTGTSAIGGHHSNGHGDALSPKAQHALGRGPSVDTLGHSWASNKLQKELAAKFTELELLSLRQVLQKLVEEQDKLLQEEIEQLHTHTEQSGASSSAQSTTTGSTAASGASPSPPMLSPDMKKARKDALKRAPGITESCFVRYIGIPKGECHAGQLLFRSFCNLSVYPDNPEDLPNRRDEGTPTCLTIRDFIKPLAIYCQKVSETTHVDIKPLKVIFESFADRTPAPRPASPLSQDAARSPGLPINKAITSDNIRSAGDYNDAGAGEVLKKSQTMDEPIKDMPLEISFDWDPENDDEFVEKGPKVEAQDLVEVLTGLFWLNQKLLRDGQGSSRASDAVDILQRTFSNSDKDDDKSSARKISDRNGRGSKTDWCRKRAVATVEQIVQYSRPQSQAAAPVDLSQEKIDYTMFSKYIFRNAPNVLELLSPYFYRLFLIGTTMTGTTAARASVLTSVTKTIASGTGIAAEIGSGRRPGGSVRVGAGMLDGLQGSRSTSSLVGISPLPEMNAASAILTPETLTLVSWFLPSPKVRVLTPTMTSLYCGSIHGFSMNQFEVHVCKYPAPTLFLLLVEKISSTETPTTTIGRRKSISFATTKHRKSMSSNGSLSASNHSPTYPVPWNVDTRRQSIEKTSITTPATPVSGGLLTTTTSTTLTEETHLSAEPTELPQEPATVQSNSKEAVTAKKTKRRERMILGAYVNETWKVSKSGWGNDSFAIFELSPCFEVFPARKSNTSTSSVPGSAKTPTSVGGSRSYYSPQATSPRGAAADPFSRSSNTGGGNASNRHFIHFHKNAGVGFGGHESDSCMLYMDDNLQYGTYRQDFAGGNVYQSAGGARQQGFEVEFEIIDCEVWGLGGPEAKVRQQREWDFEQREANKRASIHLRGAGEQDIDRDILEMAGVLDPDRGHRHARRQSVV</sequence>
<organism evidence="4 5">
    <name type="scientific">Lunasporangiospora selenospora</name>
    <dbReference type="NCBI Taxonomy" id="979761"/>
    <lineage>
        <taxon>Eukaryota</taxon>
        <taxon>Fungi</taxon>
        <taxon>Fungi incertae sedis</taxon>
        <taxon>Mucoromycota</taxon>
        <taxon>Mortierellomycotina</taxon>
        <taxon>Mortierellomycetes</taxon>
        <taxon>Mortierellales</taxon>
        <taxon>Mortierellaceae</taxon>
        <taxon>Lunasporangiospora</taxon>
    </lineage>
</organism>
<gene>
    <name evidence="4" type="primary">RTC5</name>
    <name evidence="4" type="ORF">BGW38_007163</name>
</gene>
<feature type="compositionally biased region" description="Low complexity" evidence="2">
    <location>
        <begin position="604"/>
        <end position="616"/>
    </location>
</feature>
<dbReference type="InterPro" id="IPR006571">
    <property type="entry name" value="TLDc_dom"/>
</dbReference>
<dbReference type="Proteomes" id="UP000780801">
    <property type="component" value="Unassembled WGS sequence"/>
</dbReference>
<feature type="compositionally biased region" description="Polar residues" evidence="2">
    <location>
        <begin position="734"/>
        <end position="765"/>
    </location>
</feature>
<feature type="region of interest" description="Disordered" evidence="2">
    <location>
        <begin position="598"/>
        <end position="623"/>
    </location>
</feature>
<evidence type="ECO:0000256" key="2">
    <source>
        <dbReference type="SAM" id="MobiDB-lite"/>
    </source>
</evidence>
<feature type="compositionally biased region" description="Low complexity" evidence="2">
    <location>
        <begin position="95"/>
        <end position="116"/>
    </location>
</feature>
<feature type="domain" description="TLDc" evidence="3">
    <location>
        <begin position="515"/>
        <end position="858"/>
    </location>
</feature>
<feature type="compositionally biased region" description="Polar residues" evidence="2">
    <location>
        <begin position="1"/>
        <end position="11"/>
    </location>
</feature>
<keyword evidence="5" id="KW-1185">Reference proteome</keyword>
<dbReference type="SMART" id="SM00584">
    <property type="entry name" value="TLDc"/>
    <property type="match status" value="1"/>
</dbReference>
<dbReference type="AlphaFoldDB" id="A0A9P6KGN8"/>
<keyword evidence="1" id="KW-0175">Coiled coil</keyword>
<feature type="coiled-coil region" evidence="1">
    <location>
        <begin position="57"/>
        <end position="88"/>
    </location>
</feature>
<comment type="caution">
    <text evidence="4">The sequence shown here is derived from an EMBL/GenBank/DDBJ whole genome shotgun (WGS) entry which is preliminary data.</text>
</comment>
<dbReference type="PROSITE" id="PS51886">
    <property type="entry name" value="TLDC"/>
    <property type="match status" value="1"/>
</dbReference>
<dbReference type="Pfam" id="PF07534">
    <property type="entry name" value="TLD"/>
    <property type="match status" value="1"/>
</dbReference>
<name>A0A9P6KGN8_9FUNG</name>
<dbReference type="EMBL" id="JAABOA010000468">
    <property type="protein sequence ID" value="KAF9584228.1"/>
    <property type="molecule type" value="Genomic_DNA"/>
</dbReference>
<feature type="region of interest" description="Disordered" evidence="2">
    <location>
        <begin position="734"/>
        <end position="782"/>
    </location>
</feature>
<evidence type="ECO:0000313" key="4">
    <source>
        <dbReference type="EMBL" id="KAF9584228.1"/>
    </source>
</evidence>
<feature type="region of interest" description="Disordered" evidence="2">
    <location>
        <begin position="1"/>
        <end position="44"/>
    </location>
</feature>
<feature type="region of interest" description="Disordered" evidence="2">
    <location>
        <begin position="90"/>
        <end position="133"/>
    </location>
</feature>
<feature type="region of interest" description="Disordered" evidence="2">
    <location>
        <begin position="661"/>
        <end position="688"/>
    </location>
</feature>
<accession>A0A9P6KGN8</accession>
<protein>
    <submittedName>
        <fullName evidence="4">Restriction of telomere capping protein 5</fullName>
    </submittedName>
</protein>
<feature type="region of interest" description="Disordered" evidence="2">
    <location>
        <begin position="351"/>
        <end position="374"/>
    </location>
</feature>
<proteinExistence type="predicted"/>
<evidence type="ECO:0000313" key="5">
    <source>
        <dbReference type="Proteomes" id="UP000780801"/>
    </source>
</evidence>
<evidence type="ECO:0000256" key="1">
    <source>
        <dbReference type="SAM" id="Coils"/>
    </source>
</evidence>
<feature type="compositionally biased region" description="Basic and acidic residues" evidence="2">
    <location>
        <begin position="353"/>
        <end position="374"/>
    </location>
</feature>
<reference evidence="4" key="1">
    <citation type="journal article" date="2020" name="Fungal Divers.">
        <title>Resolving the Mortierellaceae phylogeny through synthesis of multi-gene phylogenetics and phylogenomics.</title>
        <authorList>
            <person name="Vandepol N."/>
            <person name="Liber J."/>
            <person name="Desiro A."/>
            <person name="Na H."/>
            <person name="Kennedy M."/>
            <person name="Barry K."/>
            <person name="Grigoriev I.V."/>
            <person name="Miller A.N."/>
            <person name="O'Donnell K."/>
            <person name="Stajich J.E."/>
            <person name="Bonito G."/>
        </authorList>
    </citation>
    <scope>NUCLEOTIDE SEQUENCE</scope>
    <source>
        <strain evidence="4">KOD1015</strain>
    </source>
</reference>
<feature type="region of interest" description="Disordered" evidence="2">
    <location>
        <begin position="229"/>
        <end position="251"/>
    </location>
</feature>
<evidence type="ECO:0000259" key="3">
    <source>
        <dbReference type="PROSITE" id="PS51886"/>
    </source>
</evidence>
<dbReference type="OrthoDB" id="289228at2759"/>